<feature type="domain" description="PepSY" evidence="2">
    <location>
        <begin position="69"/>
        <end position="121"/>
    </location>
</feature>
<accession>A0ABT8BRY6</accession>
<reference evidence="4" key="1">
    <citation type="journal article" date="2019" name="Int. J. Syst. Evol. Microbiol.">
        <title>The Global Catalogue of Microorganisms (GCM) 10K type strain sequencing project: providing services to taxonomists for standard genome sequencing and annotation.</title>
        <authorList>
            <consortium name="The Broad Institute Genomics Platform"/>
            <consortium name="The Broad Institute Genome Sequencing Center for Infectious Disease"/>
            <person name="Wu L."/>
            <person name="Ma J."/>
        </authorList>
    </citation>
    <scope>NUCLEOTIDE SEQUENCE [LARGE SCALE GENOMIC DNA]</scope>
    <source>
        <strain evidence="4">CECT 7398</strain>
    </source>
</reference>
<feature type="chain" id="PRO_5046823578" description="PepSY domain-containing protein" evidence="1">
    <location>
        <begin position="25"/>
        <end position="133"/>
    </location>
</feature>
<protein>
    <recommendedName>
        <fullName evidence="2">PepSY domain-containing protein</fullName>
    </recommendedName>
</protein>
<comment type="caution">
    <text evidence="3">The sequence shown here is derived from an EMBL/GenBank/DDBJ whole genome shotgun (WGS) entry which is preliminary data.</text>
</comment>
<evidence type="ECO:0000313" key="3">
    <source>
        <dbReference type="EMBL" id="MDN3609855.1"/>
    </source>
</evidence>
<feature type="signal peptide" evidence="1">
    <location>
        <begin position="1"/>
        <end position="24"/>
    </location>
</feature>
<evidence type="ECO:0000256" key="1">
    <source>
        <dbReference type="SAM" id="SignalP"/>
    </source>
</evidence>
<evidence type="ECO:0000259" key="2">
    <source>
        <dbReference type="Pfam" id="PF03413"/>
    </source>
</evidence>
<proteinExistence type="predicted"/>
<evidence type="ECO:0000313" key="4">
    <source>
        <dbReference type="Proteomes" id="UP001238540"/>
    </source>
</evidence>
<keyword evidence="1" id="KW-0732">Signal</keyword>
<dbReference type="Gene3D" id="3.10.450.40">
    <property type="match status" value="1"/>
</dbReference>
<organism evidence="3 4">
    <name type="scientific">Vibrio ostreicida</name>
    <dbReference type="NCBI Taxonomy" id="526588"/>
    <lineage>
        <taxon>Bacteria</taxon>
        <taxon>Pseudomonadati</taxon>
        <taxon>Pseudomonadota</taxon>
        <taxon>Gammaproteobacteria</taxon>
        <taxon>Vibrionales</taxon>
        <taxon>Vibrionaceae</taxon>
        <taxon>Vibrio</taxon>
    </lineage>
</organism>
<name>A0ABT8BRY6_9VIBR</name>
<dbReference type="InterPro" id="IPR025711">
    <property type="entry name" value="PepSY"/>
</dbReference>
<sequence>MFYRQLVCSVAASLSLMASYPSYADKHNTDENIHPALQDVHKPGTEIEFDADQDEVFEAVRQGYIRPFSELYTAVEKDLRGRIIKVELDEDDDVWIYELKLNFKNNIIKVEYNATTLDLLSMKGHNVKNAIKN</sequence>
<dbReference type="Proteomes" id="UP001238540">
    <property type="component" value="Unassembled WGS sequence"/>
</dbReference>
<gene>
    <name evidence="3" type="ORF">QWZ16_09110</name>
</gene>
<dbReference type="RefSeq" id="WP_076587627.1">
    <property type="nucleotide sequence ID" value="NZ_JABEYA020000012.1"/>
</dbReference>
<dbReference type="EMBL" id="JAUFQC010000001">
    <property type="protein sequence ID" value="MDN3609855.1"/>
    <property type="molecule type" value="Genomic_DNA"/>
</dbReference>
<keyword evidence="4" id="KW-1185">Reference proteome</keyword>
<dbReference type="Pfam" id="PF03413">
    <property type="entry name" value="PepSY"/>
    <property type="match status" value="1"/>
</dbReference>